<dbReference type="InterPro" id="IPR008889">
    <property type="entry name" value="VQ"/>
</dbReference>
<dbReference type="OrthoDB" id="780868at2759"/>
<dbReference type="Proteomes" id="UP000447434">
    <property type="component" value="Chromosome 24"/>
</dbReference>
<dbReference type="GO" id="GO:0005516">
    <property type="term" value="F:calmodulin binding"/>
    <property type="evidence" value="ECO:0007669"/>
    <property type="project" value="TreeGrafter"/>
</dbReference>
<feature type="compositionally biased region" description="Basic residues" evidence="1">
    <location>
        <begin position="80"/>
        <end position="93"/>
    </location>
</feature>
<dbReference type="GO" id="GO:0005634">
    <property type="term" value="C:nucleus"/>
    <property type="evidence" value="ECO:0007669"/>
    <property type="project" value="TreeGrafter"/>
</dbReference>
<evidence type="ECO:0000313" key="3">
    <source>
        <dbReference type="EMBL" id="KAE9586324.1"/>
    </source>
</evidence>
<reference evidence="4" key="1">
    <citation type="journal article" date="2020" name="Nat. Commun.">
        <title>Genome sequence of the cluster root forming white lupin.</title>
        <authorList>
            <person name="Hufnagel B."/>
            <person name="Marques A."/>
            <person name="Soriano A."/>
            <person name="Marques L."/>
            <person name="Divol F."/>
            <person name="Doumas P."/>
            <person name="Sallet E."/>
            <person name="Mancinotti D."/>
            <person name="Carrere S."/>
            <person name="Marande W."/>
            <person name="Arribat S."/>
            <person name="Keller J."/>
            <person name="Huneau C."/>
            <person name="Blein T."/>
            <person name="Aime D."/>
            <person name="Laguerre M."/>
            <person name="Taylor J."/>
            <person name="Schubert V."/>
            <person name="Nelson M."/>
            <person name="Geu-Flores F."/>
            <person name="Crespi M."/>
            <person name="Gallardo-Guerrero K."/>
            <person name="Delaux P.-M."/>
            <person name="Salse J."/>
            <person name="Berges H."/>
            <person name="Guyot R."/>
            <person name="Gouzy J."/>
            <person name="Peret B."/>
        </authorList>
    </citation>
    <scope>NUCLEOTIDE SEQUENCE [LARGE SCALE GENOMIC DNA]</scope>
    <source>
        <strain evidence="4">cv. Amiga</strain>
    </source>
</reference>
<organism evidence="3 4">
    <name type="scientific">Lupinus albus</name>
    <name type="common">White lupine</name>
    <name type="synonym">Lupinus termis</name>
    <dbReference type="NCBI Taxonomy" id="3870"/>
    <lineage>
        <taxon>Eukaryota</taxon>
        <taxon>Viridiplantae</taxon>
        <taxon>Streptophyta</taxon>
        <taxon>Embryophyta</taxon>
        <taxon>Tracheophyta</taxon>
        <taxon>Spermatophyta</taxon>
        <taxon>Magnoliopsida</taxon>
        <taxon>eudicotyledons</taxon>
        <taxon>Gunneridae</taxon>
        <taxon>Pentapetalae</taxon>
        <taxon>rosids</taxon>
        <taxon>fabids</taxon>
        <taxon>Fabales</taxon>
        <taxon>Fabaceae</taxon>
        <taxon>Papilionoideae</taxon>
        <taxon>50 kb inversion clade</taxon>
        <taxon>genistoids sensu lato</taxon>
        <taxon>core genistoids</taxon>
        <taxon>Genisteae</taxon>
        <taxon>Lupinus</taxon>
    </lineage>
</organism>
<name>A0A6A4NFP2_LUPAL</name>
<accession>A0A6A4NFP2</accession>
<dbReference type="Pfam" id="PF05678">
    <property type="entry name" value="VQ"/>
    <property type="match status" value="1"/>
</dbReference>
<dbReference type="PANTHER" id="PTHR33179">
    <property type="entry name" value="VQ MOTIF-CONTAINING PROTEIN"/>
    <property type="match status" value="1"/>
</dbReference>
<dbReference type="AlphaFoldDB" id="A0A6A4NFP2"/>
<proteinExistence type="predicted"/>
<evidence type="ECO:0000256" key="1">
    <source>
        <dbReference type="SAM" id="MobiDB-lite"/>
    </source>
</evidence>
<evidence type="ECO:0000313" key="4">
    <source>
        <dbReference type="Proteomes" id="UP000447434"/>
    </source>
</evidence>
<dbReference type="EMBL" id="WOCE01000024">
    <property type="protein sequence ID" value="KAE9586324.1"/>
    <property type="molecule type" value="Genomic_DNA"/>
</dbReference>
<evidence type="ECO:0000259" key="2">
    <source>
        <dbReference type="Pfam" id="PF05678"/>
    </source>
</evidence>
<dbReference type="GO" id="GO:0006970">
    <property type="term" value="P:response to osmotic stress"/>
    <property type="evidence" value="ECO:0007669"/>
    <property type="project" value="TreeGrafter"/>
</dbReference>
<feature type="domain" description="VQ" evidence="2">
    <location>
        <begin position="91"/>
        <end position="110"/>
    </location>
</feature>
<keyword evidence="4" id="KW-1185">Reference proteome</keyword>
<gene>
    <name evidence="3" type="ORF">Lalb_Chr24g0400611</name>
</gene>
<comment type="caution">
    <text evidence="3">The sequence shown here is derived from an EMBL/GenBank/DDBJ whole genome shotgun (WGS) entry which is preliminary data.</text>
</comment>
<sequence>MASSENSATIDSWFADYIAHDAKIITNALQSSISPDDAVSSFLNLVNHDVNASAVTSSTLCCHSGSSDQESASKIGATRKVSKRKSRASKRSHTTFITADPSNLRQMVQQVIGVRFGGSEMNTMASVLKSDPQRFNGDVVGGVRLPAVAGYLPTLNTSLFLLDHHYEPRRGSKLWSHCPHYDGGWFFCYY</sequence>
<dbReference type="InterPro" id="IPR039609">
    <property type="entry name" value="VQ_15/22"/>
</dbReference>
<protein>
    <recommendedName>
        <fullName evidence="2">VQ domain-containing protein</fullName>
    </recommendedName>
</protein>
<feature type="region of interest" description="Disordered" evidence="1">
    <location>
        <begin position="64"/>
        <end position="93"/>
    </location>
</feature>
<dbReference type="PANTHER" id="PTHR33179:SF9">
    <property type="entry name" value="OS01G0278000 PROTEIN"/>
    <property type="match status" value="1"/>
</dbReference>